<evidence type="ECO:0000313" key="11">
    <source>
        <dbReference type="EMBL" id="SPP28786.1"/>
    </source>
</evidence>
<evidence type="ECO:0000256" key="1">
    <source>
        <dbReference type="ARBA" id="ARBA00004370"/>
    </source>
</evidence>
<feature type="transmembrane region" description="Helical" evidence="8">
    <location>
        <begin position="31"/>
        <end position="49"/>
    </location>
</feature>
<dbReference type="GO" id="GO:0043093">
    <property type="term" value="P:FtsZ-dependent cytokinesis"/>
    <property type="evidence" value="ECO:0007669"/>
    <property type="project" value="UniProtKB-UniRule"/>
</dbReference>
<dbReference type="EMBL" id="OUNC01000023">
    <property type="protein sequence ID" value="SPP28786.1"/>
    <property type="molecule type" value="Genomic_DNA"/>
</dbReference>
<evidence type="ECO:0000256" key="3">
    <source>
        <dbReference type="ARBA" id="ARBA00022618"/>
    </source>
</evidence>
<accession>A0A1D2KPT4</accession>
<dbReference type="Gene3D" id="3.10.20.310">
    <property type="entry name" value="membrane protein fhac"/>
    <property type="match status" value="1"/>
</dbReference>
<keyword evidence="2 8" id="KW-1003">Cell membrane</keyword>
<keyword evidence="7 8" id="KW-0131">Cell cycle</keyword>
<reference evidence="13" key="2">
    <citation type="submission" date="2018-04" db="EMBL/GenBank/DDBJ databases">
        <authorList>
            <person name="Illikoud N."/>
        </authorList>
    </citation>
    <scope>NUCLEOTIDE SEQUENCE [LARGE SCALE GENOMIC DNA]</scope>
</reference>
<keyword evidence="3 8" id="KW-0132">Cell division</keyword>
<dbReference type="PANTHER" id="PTHR37820">
    <property type="entry name" value="CELL DIVISION PROTEIN DIVIB"/>
    <property type="match status" value="1"/>
</dbReference>
<dbReference type="InterPro" id="IPR026580">
    <property type="entry name" value="DivIB"/>
</dbReference>
<evidence type="ECO:0000256" key="7">
    <source>
        <dbReference type="ARBA" id="ARBA00023306"/>
    </source>
</evidence>
<dbReference type="STRING" id="2756.BFR44_01400"/>
<dbReference type="HAMAP" id="MF_00912">
    <property type="entry name" value="DivIB"/>
    <property type="match status" value="1"/>
</dbReference>
<evidence type="ECO:0000256" key="8">
    <source>
        <dbReference type="HAMAP-Rule" id="MF_00912"/>
    </source>
</evidence>
<keyword evidence="6 8" id="KW-0472">Membrane</keyword>
<evidence type="ECO:0000313" key="13">
    <source>
        <dbReference type="Proteomes" id="UP000270190"/>
    </source>
</evidence>
<dbReference type="Pfam" id="PF03799">
    <property type="entry name" value="FtsQ_DivIB_C"/>
    <property type="match status" value="1"/>
</dbReference>
<gene>
    <name evidence="8" type="primary">divIB</name>
    <name evidence="11" type="ORF">BTBSAS_30104</name>
    <name evidence="10" type="ORF">CNY62_02180</name>
</gene>
<reference evidence="11" key="3">
    <citation type="submission" date="2018-04" db="EMBL/GenBank/DDBJ databases">
        <authorList>
            <person name="Go L.Y."/>
            <person name="Mitchell J.A."/>
        </authorList>
    </citation>
    <scope>NUCLEOTIDE SEQUENCE</scope>
    <source>
        <strain evidence="11">BSAS1 3</strain>
    </source>
</reference>
<name>A0A1D2KPT4_BROTH</name>
<evidence type="ECO:0000256" key="5">
    <source>
        <dbReference type="ARBA" id="ARBA00022989"/>
    </source>
</evidence>
<comment type="subcellular location">
    <subcellularLocation>
        <location evidence="8">Cell membrane</location>
        <topology evidence="8">Single-pass type II membrane protein</topology>
    </subcellularLocation>
    <subcellularLocation>
        <location evidence="1">Membrane</location>
    </subcellularLocation>
    <text evidence="8">Localizes to the division septum.</text>
</comment>
<dbReference type="Proteomes" id="UP000270190">
    <property type="component" value="Unassembled WGS sequence"/>
</dbReference>
<evidence type="ECO:0000313" key="10">
    <source>
        <dbReference type="EMBL" id="ATF25292.1"/>
    </source>
</evidence>
<sequence>MSGPKQTKVVSIEDKIPELKKYKEKVRKRKLYSLLASFFFLILIVLFFISPFSRVDEVKIVDNKRLAKEDVVKLSGIAPQESIFKIKTAKVKKTLEKSPLIESVKINRKGINDYEIKVVESQPVAYMSTKKGYIPLLETGYLDESDVSKYPLGNAPILIGFENNTKVLSELGKQLEKTSSEIRNSMSEIIFKPESLNKKRLNVYMNDGFKVVIAINKFAENFKIYPSIIGQVKDGSTGVIDLEVGAFYQSYYNENKKISKKEPN</sequence>
<dbReference type="Gene3D" id="3.40.50.10960">
    <property type="match status" value="1"/>
</dbReference>
<evidence type="ECO:0000259" key="9">
    <source>
        <dbReference type="PROSITE" id="PS51779"/>
    </source>
</evidence>
<evidence type="ECO:0000256" key="4">
    <source>
        <dbReference type="ARBA" id="ARBA00022692"/>
    </source>
</evidence>
<dbReference type="PANTHER" id="PTHR37820:SF1">
    <property type="entry name" value="CELL DIVISION PROTEIN FTSQ"/>
    <property type="match status" value="1"/>
</dbReference>
<feature type="domain" description="POTRA" evidence="9">
    <location>
        <begin position="53"/>
        <end position="121"/>
    </location>
</feature>
<dbReference type="InterPro" id="IPR050487">
    <property type="entry name" value="FtsQ_DivIB"/>
</dbReference>
<keyword evidence="12" id="KW-1185">Reference proteome</keyword>
<dbReference type="Proteomes" id="UP000243591">
    <property type="component" value="Chromosome"/>
</dbReference>
<dbReference type="EMBL" id="CP023483">
    <property type="protein sequence ID" value="ATF25292.1"/>
    <property type="molecule type" value="Genomic_DNA"/>
</dbReference>
<dbReference type="RefSeq" id="WP_029092337.1">
    <property type="nucleotide sequence ID" value="NZ_CBCPIX010000001.1"/>
</dbReference>
<dbReference type="GO" id="GO:0032153">
    <property type="term" value="C:cell division site"/>
    <property type="evidence" value="ECO:0007669"/>
    <property type="project" value="UniProtKB-UniRule"/>
</dbReference>
<evidence type="ECO:0000313" key="12">
    <source>
        <dbReference type="Proteomes" id="UP000243591"/>
    </source>
</evidence>
<protein>
    <recommendedName>
        <fullName evidence="8">Cell division protein DivIB</fullName>
    </recommendedName>
</protein>
<dbReference type="KEGG" id="bths:CNY62_02180"/>
<organism evidence="10 12">
    <name type="scientific">Brochothrix thermosphacta</name>
    <name type="common">Microbacterium thermosphactum</name>
    <dbReference type="NCBI Taxonomy" id="2756"/>
    <lineage>
        <taxon>Bacteria</taxon>
        <taxon>Bacillati</taxon>
        <taxon>Bacillota</taxon>
        <taxon>Bacilli</taxon>
        <taxon>Bacillales</taxon>
        <taxon>Listeriaceae</taxon>
        <taxon>Brochothrix</taxon>
    </lineage>
</organism>
<comment type="similarity">
    <text evidence="8">Belongs to the FtsQ/DivIB family. DivIB subfamily.</text>
</comment>
<dbReference type="PROSITE" id="PS51779">
    <property type="entry name" value="POTRA"/>
    <property type="match status" value="1"/>
</dbReference>
<keyword evidence="5 8" id="KW-1133">Transmembrane helix</keyword>
<dbReference type="InterPro" id="IPR034746">
    <property type="entry name" value="POTRA"/>
</dbReference>
<dbReference type="OrthoDB" id="1819027at2"/>
<dbReference type="InterPro" id="IPR013685">
    <property type="entry name" value="POTRA_FtsQ_type"/>
</dbReference>
<reference evidence="10 12" key="1">
    <citation type="submission" date="2017-09" db="EMBL/GenBank/DDBJ databases">
        <title>Complete Genome Sequences of Two Strains of the Meat Spoilage Bacterium Brochothrix thermosphacta Isolated from Ground Chicken.</title>
        <authorList>
            <person name="Paoli G.C."/>
            <person name="Wijey C."/>
            <person name="Chen C.-Y."/>
            <person name="Nguyen L."/>
            <person name="Yan X."/>
            <person name="Irwin P.L."/>
        </authorList>
    </citation>
    <scope>NUCLEOTIDE SEQUENCE [LARGE SCALE GENOMIC DNA]</scope>
    <source>
        <strain evidence="10 12">BI</strain>
    </source>
</reference>
<dbReference type="Pfam" id="PF08478">
    <property type="entry name" value="POTRA_1"/>
    <property type="match status" value="1"/>
</dbReference>
<proteinExistence type="inferred from homology"/>
<comment type="function">
    <text evidence="8">Cell division protein that may be involved in stabilizing or promoting the assembly of the division complex.</text>
</comment>
<dbReference type="AlphaFoldDB" id="A0A1D2KPT4"/>
<evidence type="ECO:0000256" key="2">
    <source>
        <dbReference type="ARBA" id="ARBA00022475"/>
    </source>
</evidence>
<keyword evidence="4 8" id="KW-0812">Transmembrane</keyword>
<dbReference type="InterPro" id="IPR005548">
    <property type="entry name" value="Cell_div_FtsQ/DivIB_C"/>
</dbReference>
<evidence type="ECO:0000256" key="6">
    <source>
        <dbReference type="ARBA" id="ARBA00023136"/>
    </source>
</evidence>
<dbReference type="GO" id="GO:0005886">
    <property type="term" value="C:plasma membrane"/>
    <property type="evidence" value="ECO:0007669"/>
    <property type="project" value="UniProtKB-SubCell"/>
</dbReference>